<protein>
    <submittedName>
        <fullName evidence="2">Uncharacterized protein</fullName>
    </submittedName>
</protein>
<comment type="caution">
    <text evidence="2">The sequence shown here is derived from an EMBL/GenBank/DDBJ whole genome shotgun (WGS) entry which is preliminary data.</text>
</comment>
<dbReference type="EMBL" id="BLZA01000021">
    <property type="protein sequence ID" value="GHJ87072.1"/>
    <property type="molecule type" value="Genomic_DNA"/>
</dbReference>
<organism evidence="2 3">
    <name type="scientific">Naganishia liquefaciens</name>
    <dbReference type="NCBI Taxonomy" id="104408"/>
    <lineage>
        <taxon>Eukaryota</taxon>
        <taxon>Fungi</taxon>
        <taxon>Dikarya</taxon>
        <taxon>Basidiomycota</taxon>
        <taxon>Agaricomycotina</taxon>
        <taxon>Tremellomycetes</taxon>
        <taxon>Filobasidiales</taxon>
        <taxon>Filobasidiaceae</taxon>
        <taxon>Naganishia</taxon>
    </lineage>
</organism>
<feature type="compositionally biased region" description="Low complexity" evidence="1">
    <location>
        <begin position="340"/>
        <end position="350"/>
    </location>
</feature>
<name>A0A8H3YGB7_9TREE</name>
<dbReference type="Proteomes" id="UP000620104">
    <property type="component" value="Unassembled WGS sequence"/>
</dbReference>
<feature type="compositionally biased region" description="Polar residues" evidence="1">
    <location>
        <begin position="272"/>
        <end position="300"/>
    </location>
</feature>
<accession>A0A8H3YGB7</accession>
<feature type="compositionally biased region" description="Basic residues" evidence="1">
    <location>
        <begin position="370"/>
        <end position="384"/>
    </location>
</feature>
<evidence type="ECO:0000313" key="2">
    <source>
        <dbReference type="EMBL" id="GHJ87072.1"/>
    </source>
</evidence>
<sequence length="384" mass="43026">MPKRSRSPMLDLLDGLGGDGSSVAIAWLSREELQSSLNDDRKYQETKKMDELQDKHWTTLDKDFLGTEPRRDTPIGNTHLGVADIVSEVKFTTLGEALDKAECNLQAIQYDYILQLSENAMVEGSNQGNECRDPLRAVFNELCQSAKLASASDEWAINSESYEQRVHKVVKGSMELYRNDSRQGGRSSLQVKGPDRCLRQKVLGNRDAQGRRTEFLLVWYVPLSWQPSRLSKKTTGPGKSSSHKVGVQIVYLFSCYRFYLKENEAVARSDWSDNSLTVGQPSQRSGNSGEVSNRTSSQTRLRGDHFRHSGTDMTYCGTFTTSTPRAVTYETEAGSQLSRSSSQSLLVSADVSDDSDWQPKPIVNGSPTKSRVRAATRFSKRQRR</sequence>
<keyword evidence="3" id="KW-1185">Reference proteome</keyword>
<feature type="region of interest" description="Disordered" evidence="1">
    <location>
        <begin position="270"/>
        <end position="309"/>
    </location>
</feature>
<evidence type="ECO:0000256" key="1">
    <source>
        <dbReference type="SAM" id="MobiDB-lite"/>
    </source>
</evidence>
<dbReference type="AlphaFoldDB" id="A0A8H3YGB7"/>
<gene>
    <name evidence="2" type="ORF">NliqN6_3474</name>
</gene>
<feature type="region of interest" description="Disordered" evidence="1">
    <location>
        <begin position="340"/>
        <end position="384"/>
    </location>
</feature>
<proteinExistence type="predicted"/>
<reference evidence="2" key="1">
    <citation type="submission" date="2020-07" db="EMBL/GenBank/DDBJ databases">
        <title>Draft Genome Sequence of a Deep-Sea Yeast, Naganishia (Cryptococcus) liquefaciens strain N6.</title>
        <authorList>
            <person name="Han Y.W."/>
            <person name="Kajitani R."/>
            <person name="Morimoto H."/>
            <person name="Parhat M."/>
            <person name="Tsubouchi H."/>
            <person name="Bakenova O."/>
            <person name="Ogata M."/>
            <person name="Argunhan B."/>
            <person name="Aoki R."/>
            <person name="Kajiwara S."/>
            <person name="Itoh T."/>
            <person name="Iwasaki H."/>
        </authorList>
    </citation>
    <scope>NUCLEOTIDE SEQUENCE</scope>
    <source>
        <strain evidence="2">N6</strain>
    </source>
</reference>
<evidence type="ECO:0000313" key="3">
    <source>
        <dbReference type="Proteomes" id="UP000620104"/>
    </source>
</evidence>